<accession>A0ABR8UPK4</accession>
<dbReference type="EMBL" id="JACSQD010000001">
    <property type="protein sequence ID" value="MBD7994477.1"/>
    <property type="molecule type" value="Genomic_DNA"/>
</dbReference>
<organism evidence="4 5">
    <name type="scientific">Arthrobacter gallicola</name>
    <dbReference type="NCBI Taxonomy" id="2762225"/>
    <lineage>
        <taxon>Bacteria</taxon>
        <taxon>Bacillati</taxon>
        <taxon>Actinomycetota</taxon>
        <taxon>Actinomycetes</taxon>
        <taxon>Micrococcales</taxon>
        <taxon>Micrococcaceae</taxon>
        <taxon>Arthrobacter</taxon>
    </lineage>
</organism>
<dbReference type="PANTHER" id="PTHR43584:SF5">
    <property type="entry name" value="PROTEIN LICC"/>
    <property type="match status" value="1"/>
</dbReference>
<comment type="caution">
    <text evidence="4">The sequence shown here is derived from an EMBL/GenBank/DDBJ whole genome shotgun (WGS) entry which is preliminary data.</text>
</comment>
<dbReference type="CDD" id="cd02523">
    <property type="entry name" value="PC_cytidylyltransferase"/>
    <property type="match status" value="1"/>
</dbReference>
<dbReference type="SUPFAM" id="SSF53448">
    <property type="entry name" value="Nucleotide-diphospho-sugar transferases"/>
    <property type="match status" value="1"/>
</dbReference>
<dbReference type="Gene3D" id="3.90.550.10">
    <property type="entry name" value="Spore Coat Polysaccharide Biosynthesis Protein SpsA, Chain A"/>
    <property type="match status" value="1"/>
</dbReference>
<dbReference type="InterPro" id="IPR029044">
    <property type="entry name" value="Nucleotide-diphossugar_trans"/>
</dbReference>
<evidence type="ECO:0000313" key="5">
    <source>
        <dbReference type="Proteomes" id="UP000609874"/>
    </source>
</evidence>
<reference evidence="4 5" key="1">
    <citation type="submission" date="2020-08" db="EMBL/GenBank/DDBJ databases">
        <title>A Genomic Blueprint of the Chicken Gut Microbiome.</title>
        <authorList>
            <person name="Gilroy R."/>
            <person name="Ravi A."/>
            <person name="Getino M."/>
            <person name="Pursley I."/>
            <person name="Horton D.L."/>
            <person name="Alikhan N.-F."/>
            <person name="Baker D."/>
            <person name="Gharbi K."/>
            <person name="Hall N."/>
            <person name="Watson M."/>
            <person name="Adriaenssens E.M."/>
            <person name="Foster-Nyarko E."/>
            <person name="Jarju S."/>
            <person name="Secka A."/>
            <person name="Antonio M."/>
            <person name="Oren A."/>
            <person name="Chaudhuri R."/>
            <person name="La Ragione R.M."/>
            <person name="Hildebrand F."/>
            <person name="Pallen M.J."/>
        </authorList>
    </citation>
    <scope>NUCLEOTIDE SEQUENCE [LARGE SCALE GENOMIC DNA]</scope>
    <source>
        <strain evidence="4 5">Sa2CUA1</strain>
    </source>
</reference>
<keyword evidence="5" id="KW-1185">Reference proteome</keyword>
<keyword evidence="1" id="KW-0808">Transferase</keyword>
<feature type="domain" description="MobA-like NTP transferase" evidence="3">
    <location>
        <begin position="5"/>
        <end position="160"/>
    </location>
</feature>
<keyword evidence="2 4" id="KW-0548">Nucleotidyltransferase</keyword>
<name>A0ABR8UPK4_9MICC</name>
<dbReference type="InterPro" id="IPR025877">
    <property type="entry name" value="MobA-like_NTP_Trfase"/>
</dbReference>
<evidence type="ECO:0000256" key="1">
    <source>
        <dbReference type="ARBA" id="ARBA00022679"/>
    </source>
</evidence>
<evidence type="ECO:0000313" key="4">
    <source>
        <dbReference type="EMBL" id="MBD7994477.1"/>
    </source>
</evidence>
<dbReference type="Proteomes" id="UP000609874">
    <property type="component" value="Unassembled WGS sequence"/>
</dbReference>
<dbReference type="InterPro" id="IPR050065">
    <property type="entry name" value="GlmU-like"/>
</dbReference>
<evidence type="ECO:0000256" key="2">
    <source>
        <dbReference type="ARBA" id="ARBA00022695"/>
    </source>
</evidence>
<dbReference type="Pfam" id="PF12804">
    <property type="entry name" value="NTP_transf_3"/>
    <property type="match status" value="1"/>
</dbReference>
<proteinExistence type="predicted"/>
<dbReference type="RefSeq" id="WP_191806802.1">
    <property type="nucleotide sequence ID" value="NZ_JACSQD010000001.1"/>
</dbReference>
<sequence>MTVQAVILAAGMGTRLARPHPKSMTQLDDGRTIMQQQVENLRAAFGDELHLTIVVGYKLEQIMEHMPEASFVYNEAFDQTNTSKSLLKALKNSFDGGVLWMNGDVVFDPAMFSELTPMMAADKSFVAVDTSSTSDEEVKYTVDSDGHILGLSKATQNALGEAIGINYIASGDKKHLIERLAEVHDQEYFEGGIEKTIQLDGVAYVPVDISAYYAVEVDFAEDLVRANHCLDR</sequence>
<protein>
    <submittedName>
        <fullName evidence="4">Phosphocholine cytidylyltransferase family protein</fullName>
    </submittedName>
</protein>
<evidence type="ECO:0000259" key="3">
    <source>
        <dbReference type="Pfam" id="PF12804"/>
    </source>
</evidence>
<gene>
    <name evidence="4" type="ORF">H9639_04120</name>
</gene>
<dbReference type="PANTHER" id="PTHR43584">
    <property type="entry name" value="NUCLEOTIDYL TRANSFERASE"/>
    <property type="match status" value="1"/>
</dbReference>
<dbReference type="GO" id="GO:0016779">
    <property type="term" value="F:nucleotidyltransferase activity"/>
    <property type="evidence" value="ECO:0007669"/>
    <property type="project" value="UniProtKB-KW"/>
</dbReference>